<reference evidence="5 6" key="1">
    <citation type="submission" date="2017-08" db="EMBL/GenBank/DDBJ databases">
        <title>Identification and genetic characteristics of simultaneous BTEX- and naphthalene-degrading Paraburkholderia sp. BN5 isolated from petroleum-contaminated soil.</title>
        <authorList>
            <person name="Lee Y."/>
            <person name="Jeon C.O."/>
        </authorList>
    </citation>
    <scope>NUCLEOTIDE SEQUENCE [LARGE SCALE GENOMIC DNA]</scope>
    <source>
        <strain evidence="5 6">BN5</strain>
    </source>
</reference>
<dbReference type="Pfam" id="PF04717">
    <property type="entry name" value="Phage_base_V"/>
    <property type="match status" value="1"/>
</dbReference>
<dbReference type="Pfam" id="PF13296">
    <property type="entry name" value="T6SS_Vgr"/>
    <property type="match status" value="1"/>
</dbReference>
<dbReference type="NCBIfam" id="TIGR03361">
    <property type="entry name" value="VI_Rhs_Vgr"/>
    <property type="match status" value="1"/>
</dbReference>
<dbReference type="RefSeq" id="WP_095422242.1">
    <property type="nucleotide sequence ID" value="NZ_CP022990.1"/>
</dbReference>
<dbReference type="InterPro" id="IPR037026">
    <property type="entry name" value="Vgr_OB-fold_dom_sf"/>
</dbReference>
<name>A0A248VU22_9BURK</name>
<protein>
    <submittedName>
        <fullName evidence="5">Type VI secretion protein ImpA</fullName>
    </submittedName>
</protein>
<dbReference type="Gene3D" id="3.55.50.10">
    <property type="entry name" value="Baseplate protein-like domains"/>
    <property type="match status" value="1"/>
</dbReference>
<feature type="domain" description="Putative type VI secretion system Rhs element associated Vgr" evidence="4">
    <location>
        <begin position="525"/>
        <end position="628"/>
    </location>
</feature>
<dbReference type="Proteomes" id="UP000215158">
    <property type="component" value="Chromosome 2"/>
</dbReference>
<comment type="similarity">
    <text evidence="1">Belongs to the VgrG protein family.</text>
</comment>
<dbReference type="SUPFAM" id="SSF69279">
    <property type="entry name" value="Phage tail proteins"/>
    <property type="match status" value="2"/>
</dbReference>
<dbReference type="OrthoDB" id="1907165at2"/>
<feature type="domain" description="DUF2345" evidence="3">
    <location>
        <begin position="660"/>
        <end position="807"/>
    </location>
</feature>
<dbReference type="InterPro" id="IPR006533">
    <property type="entry name" value="T6SS_Vgr_RhsGE"/>
</dbReference>
<dbReference type="Pfam" id="PF10106">
    <property type="entry name" value="DUF2345"/>
    <property type="match status" value="1"/>
</dbReference>
<evidence type="ECO:0000259" key="4">
    <source>
        <dbReference type="Pfam" id="PF13296"/>
    </source>
</evidence>
<gene>
    <name evidence="5" type="ORF">CJU94_30210</name>
</gene>
<dbReference type="InterPro" id="IPR028244">
    <property type="entry name" value="T6SS_Rhs_Vgr_dom"/>
</dbReference>
<dbReference type="SUPFAM" id="SSF69349">
    <property type="entry name" value="Phage fibre proteins"/>
    <property type="match status" value="1"/>
</dbReference>
<evidence type="ECO:0000313" key="6">
    <source>
        <dbReference type="Proteomes" id="UP000215158"/>
    </source>
</evidence>
<feature type="domain" description="Gp5/Type VI secretion system Vgr protein OB-fold" evidence="2">
    <location>
        <begin position="429"/>
        <end position="495"/>
    </location>
</feature>
<sequence>MAWNTQSRTLEIVSDAIPEHCGKKIFEPVRCKGTDKLGRLFDYRIDVQTFEANGLHVNDMDRLVDVSKLVGKRLTVKIAIEGSGTQESDEQNIGADVRVITGVIAEVKCMGADDRRMFYRLRLRCLLWLASLNRDNRHFRDRTVREISDEILKKYPFSVRWNLIGAGNGSRNYPKRDYQRQFWESDFSCLNRLWQEWGITFYWDDDTLVLMDNAGYPAHGPACKTVRYLERGGQRIDEEHIHKLEYSRGLTTGKVAGIDYDYTRATNRQFKRRISNHRDAAHDNAEEYTWLDYAQPQQGAMGLNAEPNDYEFEGDHLARVRVDAHRNKSLVIKATGNLRGVMTGHQLTVAGHPFAPVNRKYIVTGTKIEIVNNDSVTQGGTLQREYTCRTKFTAIPNDHYYRTPQKAKKPRAFAEKAVVTGHDKKGVHTDAMARIRVKFIWDRVSQADEEASCWIPLMQVWQGQRYGMNFVPRVGDHVYIGFLNMDPDRPFILGSHTTDRNEAPWDLYANHALSGWRSQDLDGYGKGSNTVVTDDTPGQLQVQVTSDHANSRFVAGCNVRIDGNTGRSQARGEGIEIATDANAVMRANRGMLITTEARDGATAPMKDMGETIARLDEARTLHDRLAGDAQANGAQDSGGDQKAVAAAIRAQNRALAGKTGAGKFPEFAQPHVTLASPAGIESTTAGSTHVASGEHLAMTSGADVAIAAGGSFFGTFGNKLRMTVQKAGMRLVAVSGDIDLRALKDSINLLARLNVTVTAEKITISAKQEVEIRGGGSFTRWSSGKIYHGTPGQFEIHSAGRLFTGPDSASLPTLPESAPGQQELHFALGALANGAAHRYVEEPYELYQGNALIDSGVTDSYGRVVVKDHQPETTEYCVKLCYGGQFRLKVKDALNADADHIDQRSNRGDRAV</sequence>
<evidence type="ECO:0000313" key="5">
    <source>
        <dbReference type="EMBL" id="ASW02375.1"/>
    </source>
</evidence>
<dbReference type="NCBIfam" id="TIGR01646">
    <property type="entry name" value="vgr_GE"/>
    <property type="match status" value="1"/>
</dbReference>
<dbReference type="Pfam" id="PF05954">
    <property type="entry name" value="Phage_GPD"/>
    <property type="match status" value="1"/>
</dbReference>
<proteinExistence type="inferred from homology"/>
<dbReference type="Gene3D" id="2.30.110.50">
    <property type="match status" value="1"/>
</dbReference>
<dbReference type="InterPro" id="IPR017847">
    <property type="entry name" value="T6SS_RhsGE_Vgr_subset"/>
</dbReference>
<accession>A0A248VU22</accession>
<evidence type="ECO:0000256" key="1">
    <source>
        <dbReference type="ARBA" id="ARBA00005558"/>
    </source>
</evidence>
<evidence type="ECO:0000259" key="3">
    <source>
        <dbReference type="Pfam" id="PF10106"/>
    </source>
</evidence>
<dbReference type="InterPro" id="IPR018769">
    <property type="entry name" value="VgrG2_DUF2345"/>
</dbReference>
<dbReference type="Gene3D" id="2.40.50.230">
    <property type="entry name" value="Gp5 N-terminal domain"/>
    <property type="match status" value="1"/>
</dbReference>
<dbReference type="EMBL" id="CP022990">
    <property type="protein sequence ID" value="ASW02375.1"/>
    <property type="molecule type" value="Genomic_DNA"/>
</dbReference>
<dbReference type="InterPro" id="IPR006531">
    <property type="entry name" value="Gp5/Vgr_OB"/>
</dbReference>
<dbReference type="KEGG" id="parb:CJU94_30210"/>
<evidence type="ECO:0000259" key="2">
    <source>
        <dbReference type="Pfam" id="PF04717"/>
    </source>
</evidence>
<dbReference type="SUPFAM" id="SSF69255">
    <property type="entry name" value="gp5 N-terminal domain-like"/>
    <property type="match status" value="1"/>
</dbReference>
<dbReference type="Gene3D" id="4.10.220.110">
    <property type="match status" value="1"/>
</dbReference>
<dbReference type="AlphaFoldDB" id="A0A248VU22"/>
<keyword evidence="6" id="KW-1185">Reference proteome</keyword>
<organism evidence="5 6">
    <name type="scientific">Paraburkholderia aromaticivorans</name>
    <dbReference type="NCBI Taxonomy" id="2026199"/>
    <lineage>
        <taxon>Bacteria</taxon>
        <taxon>Pseudomonadati</taxon>
        <taxon>Pseudomonadota</taxon>
        <taxon>Betaproteobacteria</taxon>
        <taxon>Burkholderiales</taxon>
        <taxon>Burkholderiaceae</taxon>
        <taxon>Paraburkholderia</taxon>
    </lineage>
</organism>